<dbReference type="Pfam" id="PF00282">
    <property type="entry name" value="Pyridoxal_deC"/>
    <property type="match status" value="1"/>
</dbReference>
<comment type="similarity">
    <text evidence="2 7">Belongs to the group II decarboxylase family.</text>
</comment>
<dbReference type="InterPro" id="IPR002129">
    <property type="entry name" value="PyrdxlP-dep_de-COase"/>
</dbReference>
<evidence type="ECO:0000256" key="6">
    <source>
        <dbReference type="PIRSR" id="PIRSR602129-50"/>
    </source>
</evidence>
<dbReference type="InterPro" id="IPR015424">
    <property type="entry name" value="PyrdxlP-dep_Trfase"/>
</dbReference>
<evidence type="ECO:0000256" key="3">
    <source>
        <dbReference type="ARBA" id="ARBA00022793"/>
    </source>
</evidence>
<dbReference type="PRINTS" id="PR00800">
    <property type="entry name" value="YHDCRBOXLASE"/>
</dbReference>
<gene>
    <name evidence="8" type="ORF">FE263_12375</name>
</gene>
<dbReference type="InterPro" id="IPR015421">
    <property type="entry name" value="PyrdxlP-dep_Trfase_major"/>
</dbReference>
<evidence type="ECO:0000256" key="2">
    <source>
        <dbReference type="ARBA" id="ARBA00009533"/>
    </source>
</evidence>
<evidence type="ECO:0000256" key="5">
    <source>
        <dbReference type="ARBA" id="ARBA00023239"/>
    </source>
</evidence>
<comment type="caution">
    <text evidence="8">The sequence shown here is derived from an EMBL/GenBank/DDBJ whole genome shotgun (WGS) entry which is preliminary data.</text>
</comment>
<keyword evidence="5 7" id="KW-0456">Lyase</keyword>
<sequence>MSGLDPEDWNGLRALGHRMLDDMIDRLVHLREQPVWQHMPDALRAELRAPLPEAGMPAEAVYEDFQRLVAPYSVGNTHPRFMGWVHGGGTGIGMLADLLAGGLNANLGGRDHAPIEVERQVVRWAAEMVGMPSDSSGLLVTGSSMANLIAVLVARRHAAGPEVRTHGVDGARLVGYAAASAHGCIPRAFDIAGLGTGALHTIPCDGNQRMDVDALRQAVARDRDAGELPFLVVATAGTVDTGAIDDLSALADFCAAEKLWFHVDGAFGALAALSPRLRQGLAGIERADSLAFDFHKWAQVPYDAGCIVVRDPALQAQTFAQSLAYLTREDRGTAGNAPWPADLGPDLSRGFRALKVWMTLRTYGSAEIGRMVERCCAMAAHLEARIHAEPELELLAPVTLNIVCFRVRHLNGAEVAESVDWDRFNSELVKDLQESGIAVPSTTMIGGHRAIRAAIVNHRTETGDIDMMVDALLRLAAARGACAP</sequence>
<name>A0A5R9J5A6_9PROT</name>
<reference evidence="8 9" key="1">
    <citation type="submission" date="2019-05" db="EMBL/GenBank/DDBJ databases">
        <authorList>
            <person name="Pankratov T."/>
            <person name="Grouzdev D."/>
        </authorList>
    </citation>
    <scope>NUCLEOTIDE SEQUENCE [LARGE SCALE GENOMIC DNA]</scope>
    <source>
        <strain evidence="8 9">KEBCLARHB70R</strain>
    </source>
</reference>
<evidence type="ECO:0000256" key="7">
    <source>
        <dbReference type="RuleBase" id="RU000382"/>
    </source>
</evidence>
<dbReference type="InterPro" id="IPR015422">
    <property type="entry name" value="PyrdxlP-dep_Trfase_small"/>
</dbReference>
<dbReference type="RefSeq" id="WP_138326264.1">
    <property type="nucleotide sequence ID" value="NZ_VCDI01000003.1"/>
</dbReference>
<dbReference type="Proteomes" id="UP000305654">
    <property type="component" value="Unassembled WGS sequence"/>
</dbReference>
<evidence type="ECO:0000256" key="1">
    <source>
        <dbReference type="ARBA" id="ARBA00001933"/>
    </source>
</evidence>
<proteinExistence type="inferred from homology"/>
<keyword evidence="9" id="KW-1185">Reference proteome</keyword>
<evidence type="ECO:0000256" key="4">
    <source>
        <dbReference type="ARBA" id="ARBA00022898"/>
    </source>
</evidence>
<keyword evidence="4 6" id="KW-0663">Pyridoxal phosphate</keyword>
<comment type="cofactor">
    <cofactor evidence="1 6 7">
        <name>pyridoxal 5'-phosphate</name>
        <dbReference type="ChEBI" id="CHEBI:597326"/>
    </cofactor>
</comment>
<dbReference type="Gene3D" id="3.40.640.10">
    <property type="entry name" value="Type I PLP-dependent aspartate aminotransferase-like (Major domain)"/>
    <property type="match status" value="1"/>
</dbReference>
<protein>
    <submittedName>
        <fullName evidence="8">Cytochrome D ubiquinol oxidase subunit I</fullName>
    </submittedName>
</protein>
<evidence type="ECO:0000313" key="8">
    <source>
        <dbReference type="EMBL" id="TLU72804.1"/>
    </source>
</evidence>
<dbReference type="InterPro" id="IPR010977">
    <property type="entry name" value="Aromatic_deC"/>
</dbReference>
<dbReference type="GO" id="GO:0006520">
    <property type="term" value="P:amino acid metabolic process"/>
    <property type="evidence" value="ECO:0007669"/>
    <property type="project" value="InterPro"/>
</dbReference>
<accession>A0A5R9J5A6</accession>
<feature type="modified residue" description="N6-(pyridoxal phosphate)lysine" evidence="6">
    <location>
        <position position="296"/>
    </location>
</feature>
<evidence type="ECO:0000313" key="9">
    <source>
        <dbReference type="Proteomes" id="UP000305654"/>
    </source>
</evidence>
<organism evidence="8 9">
    <name type="scientific">Lichenicoccus roseus</name>
    <dbReference type="NCBI Taxonomy" id="2683649"/>
    <lineage>
        <taxon>Bacteria</taxon>
        <taxon>Pseudomonadati</taxon>
        <taxon>Pseudomonadota</taxon>
        <taxon>Alphaproteobacteria</taxon>
        <taxon>Acetobacterales</taxon>
        <taxon>Acetobacteraceae</taxon>
        <taxon>Lichenicoccus</taxon>
    </lineage>
</organism>
<dbReference type="GO" id="GO:0019752">
    <property type="term" value="P:carboxylic acid metabolic process"/>
    <property type="evidence" value="ECO:0007669"/>
    <property type="project" value="InterPro"/>
</dbReference>
<dbReference type="PANTHER" id="PTHR11999">
    <property type="entry name" value="GROUP II PYRIDOXAL-5-PHOSPHATE DECARBOXYLASE"/>
    <property type="match status" value="1"/>
</dbReference>
<keyword evidence="3" id="KW-0210">Decarboxylase</keyword>
<dbReference type="GO" id="GO:0016831">
    <property type="term" value="F:carboxy-lyase activity"/>
    <property type="evidence" value="ECO:0007669"/>
    <property type="project" value="UniProtKB-KW"/>
</dbReference>
<dbReference type="Gene3D" id="3.90.1150.10">
    <property type="entry name" value="Aspartate Aminotransferase, domain 1"/>
    <property type="match status" value="1"/>
</dbReference>
<dbReference type="PANTHER" id="PTHR11999:SF70">
    <property type="entry name" value="MIP05841P"/>
    <property type="match status" value="1"/>
</dbReference>
<dbReference type="OrthoDB" id="9803665at2"/>
<dbReference type="Gene3D" id="1.20.1340.10">
    <property type="entry name" value="dopa decarboxylase, N-terminal domain"/>
    <property type="match status" value="1"/>
</dbReference>
<dbReference type="EMBL" id="VCDI01000003">
    <property type="protein sequence ID" value="TLU72804.1"/>
    <property type="molecule type" value="Genomic_DNA"/>
</dbReference>
<dbReference type="SUPFAM" id="SSF53383">
    <property type="entry name" value="PLP-dependent transferases"/>
    <property type="match status" value="1"/>
</dbReference>
<dbReference type="AlphaFoldDB" id="A0A5R9J5A6"/>
<dbReference type="GO" id="GO:0030170">
    <property type="term" value="F:pyridoxal phosphate binding"/>
    <property type="evidence" value="ECO:0007669"/>
    <property type="project" value="InterPro"/>
</dbReference>